<feature type="repeat" description="ANK" evidence="3">
    <location>
        <begin position="130"/>
        <end position="162"/>
    </location>
</feature>
<dbReference type="Pfam" id="PF13637">
    <property type="entry name" value="Ank_4"/>
    <property type="match status" value="1"/>
</dbReference>
<name>A0A9X0BSD6_9EURO</name>
<dbReference type="AlphaFoldDB" id="A0A9X0BSD6"/>
<dbReference type="SMART" id="SM00248">
    <property type="entry name" value="ANK"/>
    <property type="match status" value="5"/>
</dbReference>
<dbReference type="InterPro" id="IPR002110">
    <property type="entry name" value="Ankyrin_rpt"/>
</dbReference>
<dbReference type="PROSITE" id="PS50088">
    <property type="entry name" value="ANK_REPEAT"/>
    <property type="match status" value="5"/>
</dbReference>
<dbReference type="Pfam" id="PF00023">
    <property type="entry name" value="Ank"/>
    <property type="match status" value="1"/>
</dbReference>
<feature type="region of interest" description="Disordered" evidence="4">
    <location>
        <begin position="58"/>
        <end position="117"/>
    </location>
</feature>
<feature type="compositionally biased region" description="Basic and acidic residues" evidence="4">
    <location>
        <begin position="80"/>
        <end position="94"/>
    </location>
</feature>
<dbReference type="Proteomes" id="UP001147760">
    <property type="component" value="Unassembled WGS sequence"/>
</dbReference>
<dbReference type="PANTHER" id="PTHR24126:SF14">
    <property type="entry name" value="ANK_REP_REGION DOMAIN-CONTAINING PROTEIN"/>
    <property type="match status" value="1"/>
</dbReference>
<reference evidence="5" key="1">
    <citation type="submission" date="2022-12" db="EMBL/GenBank/DDBJ databases">
        <authorList>
            <person name="Petersen C."/>
        </authorList>
    </citation>
    <scope>NUCLEOTIDE SEQUENCE</scope>
    <source>
        <strain evidence="5">IBT 17660</strain>
    </source>
</reference>
<dbReference type="Pfam" id="PF12796">
    <property type="entry name" value="Ank_2"/>
    <property type="match status" value="1"/>
</dbReference>
<evidence type="ECO:0000256" key="1">
    <source>
        <dbReference type="ARBA" id="ARBA00022737"/>
    </source>
</evidence>
<protein>
    <recommendedName>
        <fullName evidence="7">Ankyrin repeat protein</fullName>
    </recommendedName>
</protein>
<reference evidence="5" key="2">
    <citation type="journal article" date="2023" name="IMA Fungus">
        <title>Comparative genomic study of the Penicillium genus elucidates a diverse pangenome and 15 lateral gene transfer events.</title>
        <authorList>
            <person name="Petersen C."/>
            <person name="Sorensen T."/>
            <person name="Nielsen M.R."/>
            <person name="Sondergaard T.E."/>
            <person name="Sorensen J.L."/>
            <person name="Fitzpatrick D.A."/>
            <person name="Frisvad J.C."/>
            <person name="Nielsen K.L."/>
        </authorList>
    </citation>
    <scope>NUCLEOTIDE SEQUENCE</scope>
    <source>
        <strain evidence="5">IBT 17660</strain>
    </source>
</reference>
<sequence>MPAKPIAKCTRCRIDKQKVVDFSRANIVEAKLIQPFSASQSTGDGLQKSATAVDDTIIHVPPPQSPGKVPKASTPTLTRNCREGFTDSGRAGERSDEEEDLSLLPSHQALTQSRPEAVSWGMNLSERDAKDGTLLHRAVKRQDKDWVRWLVEHGAEVNVQDAQGMTPLHEEAYAKGDGTVAELLFIAGADESIPNKEGLNALHYAALASNLATLRKFINYTTNINEADSNGDTLLHHAADDDWIVPGRITELVRAGADVHARNNKGQTPLHVAVGAQRNDTAHDLLRCQASINAIDDRGRSPIIVLLDTYGLFFDSTLGKYEVGEGAYSALPRLFTILMEQEPDIMLRDDRGASALNVALSLYLKWQEKDAFEPECRNPSPSSSLKSKFKTWMKKDLMGLGAGRREPRVKIPAEVHYIWRRLILPTLQNAELDQSLVELMADDLEVADDLNFRSQDTEDSRGRIDARK</sequence>
<dbReference type="InterPro" id="IPR036770">
    <property type="entry name" value="Ankyrin_rpt-contain_sf"/>
</dbReference>
<evidence type="ECO:0000256" key="3">
    <source>
        <dbReference type="PROSITE-ProRule" id="PRU00023"/>
    </source>
</evidence>
<dbReference type="OrthoDB" id="366390at2759"/>
<feature type="repeat" description="ANK" evidence="3">
    <location>
        <begin position="265"/>
        <end position="297"/>
    </location>
</feature>
<proteinExistence type="predicted"/>
<dbReference type="SUPFAM" id="SSF48403">
    <property type="entry name" value="Ankyrin repeat"/>
    <property type="match status" value="1"/>
</dbReference>
<comment type="caution">
    <text evidence="5">The sequence shown here is derived from an EMBL/GenBank/DDBJ whole genome shotgun (WGS) entry which is preliminary data.</text>
</comment>
<evidence type="ECO:0000256" key="4">
    <source>
        <dbReference type="SAM" id="MobiDB-lite"/>
    </source>
</evidence>
<dbReference type="EMBL" id="JAPWDO010000003">
    <property type="protein sequence ID" value="KAJ5480501.1"/>
    <property type="molecule type" value="Genomic_DNA"/>
</dbReference>
<gene>
    <name evidence="5" type="ORF">N7530_006010</name>
</gene>
<feature type="repeat" description="ANK" evidence="3">
    <location>
        <begin position="163"/>
        <end position="196"/>
    </location>
</feature>
<feature type="repeat" description="ANK" evidence="3">
    <location>
        <begin position="230"/>
        <end position="264"/>
    </location>
</feature>
<accession>A0A9X0BSD6</accession>
<evidence type="ECO:0000313" key="6">
    <source>
        <dbReference type="Proteomes" id="UP001147760"/>
    </source>
</evidence>
<feature type="repeat" description="ANK" evidence="3">
    <location>
        <begin position="197"/>
        <end position="229"/>
    </location>
</feature>
<dbReference type="PANTHER" id="PTHR24126">
    <property type="entry name" value="ANKYRIN REPEAT, PH AND SEC7 DOMAIN CONTAINING PROTEIN SECG-RELATED"/>
    <property type="match status" value="1"/>
</dbReference>
<evidence type="ECO:0000256" key="2">
    <source>
        <dbReference type="ARBA" id="ARBA00023043"/>
    </source>
</evidence>
<keyword evidence="2 3" id="KW-0040">ANK repeat</keyword>
<keyword evidence="6" id="KW-1185">Reference proteome</keyword>
<evidence type="ECO:0008006" key="7">
    <source>
        <dbReference type="Google" id="ProtNLM"/>
    </source>
</evidence>
<organism evidence="5 6">
    <name type="scientific">Penicillium desertorum</name>
    <dbReference type="NCBI Taxonomy" id="1303715"/>
    <lineage>
        <taxon>Eukaryota</taxon>
        <taxon>Fungi</taxon>
        <taxon>Dikarya</taxon>
        <taxon>Ascomycota</taxon>
        <taxon>Pezizomycotina</taxon>
        <taxon>Eurotiomycetes</taxon>
        <taxon>Eurotiomycetidae</taxon>
        <taxon>Eurotiales</taxon>
        <taxon>Aspergillaceae</taxon>
        <taxon>Penicillium</taxon>
    </lineage>
</organism>
<dbReference type="Gene3D" id="1.25.40.20">
    <property type="entry name" value="Ankyrin repeat-containing domain"/>
    <property type="match status" value="1"/>
</dbReference>
<evidence type="ECO:0000313" key="5">
    <source>
        <dbReference type="EMBL" id="KAJ5480501.1"/>
    </source>
</evidence>
<dbReference type="PROSITE" id="PS50297">
    <property type="entry name" value="ANK_REP_REGION"/>
    <property type="match status" value="2"/>
</dbReference>
<keyword evidence="1" id="KW-0677">Repeat</keyword>